<protein>
    <submittedName>
        <fullName evidence="1">Uncharacterized protein</fullName>
    </submittedName>
</protein>
<evidence type="ECO:0000313" key="2">
    <source>
        <dbReference type="Proteomes" id="UP000241118"/>
    </source>
</evidence>
<organism evidence="1 2">
    <name type="scientific">Saccharothrix carnea</name>
    <dbReference type="NCBI Taxonomy" id="1280637"/>
    <lineage>
        <taxon>Bacteria</taxon>
        <taxon>Bacillati</taxon>
        <taxon>Actinomycetota</taxon>
        <taxon>Actinomycetes</taxon>
        <taxon>Pseudonocardiales</taxon>
        <taxon>Pseudonocardiaceae</taxon>
        <taxon>Saccharothrix</taxon>
    </lineage>
</organism>
<dbReference type="Proteomes" id="UP000241118">
    <property type="component" value="Unassembled WGS sequence"/>
</dbReference>
<comment type="caution">
    <text evidence="1">The sequence shown here is derived from an EMBL/GenBank/DDBJ whole genome shotgun (WGS) entry which is preliminary data.</text>
</comment>
<accession>A0A2P8HZ20</accession>
<evidence type="ECO:0000313" key="1">
    <source>
        <dbReference type="EMBL" id="PSL51414.1"/>
    </source>
</evidence>
<reference evidence="1 2" key="1">
    <citation type="submission" date="2018-03" db="EMBL/GenBank/DDBJ databases">
        <title>Genomic Encyclopedia of Type Strains, Phase III (KMG-III): the genomes of soil and plant-associated and newly described type strains.</title>
        <authorList>
            <person name="Whitman W."/>
        </authorList>
    </citation>
    <scope>NUCLEOTIDE SEQUENCE [LARGE SCALE GENOMIC DNA]</scope>
    <source>
        <strain evidence="1 2">CGMCC 4.7097</strain>
    </source>
</reference>
<name>A0A2P8HZ20_SACCR</name>
<keyword evidence="2" id="KW-1185">Reference proteome</keyword>
<gene>
    <name evidence="1" type="ORF">B0I31_12143</name>
</gene>
<proteinExistence type="predicted"/>
<dbReference type="AlphaFoldDB" id="A0A2P8HZ20"/>
<dbReference type="EMBL" id="PYAX01000021">
    <property type="protein sequence ID" value="PSL51414.1"/>
    <property type="molecule type" value="Genomic_DNA"/>
</dbReference>
<sequence length="58" mass="6135">MPLDVPAERYAAITHAVYSVLDVAGLAAVASVVVDELATDAELNRAFDAHSAYYPWGA</sequence>